<keyword evidence="2" id="KW-1185">Reference proteome</keyword>
<dbReference type="EMBL" id="CP002691">
    <property type="protein sequence ID" value="AEE48912.1"/>
    <property type="molecule type" value="Genomic_DNA"/>
</dbReference>
<accession>F4KPB8</accession>
<evidence type="ECO:0000313" key="1">
    <source>
        <dbReference type="EMBL" id="AEE48912.1"/>
    </source>
</evidence>
<dbReference type="KEGG" id="hhy:Halhy_1013"/>
<dbReference type="OrthoDB" id="1491312at2"/>
<protein>
    <submittedName>
        <fullName evidence="1">Uncharacterized protein</fullName>
    </submittedName>
</protein>
<dbReference type="HOGENOM" id="CLU_1037323_0_0_10"/>
<gene>
    <name evidence="1" type="ordered locus">Halhy_1013</name>
</gene>
<dbReference type="Proteomes" id="UP000008461">
    <property type="component" value="Chromosome"/>
</dbReference>
<dbReference type="RefSeq" id="WP_013763467.1">
    <property type="nucleotide sequence ID" value="NC_015510.1"/>
</dbReference>
<organism evidence="1 2">
    <name type="scientific">Haliscomenobacter hydrossis (strain ATCC 27775 / DSM 1100 / LMG 10767 / O)</name>
    <dbReference type="NCBI Taxonomy" id="760192"/>
    <lineage>
        <taxon>Bacteria</taxon>
        <taxon>Pseudomonadati</taxon>
        <taxon>Bacteroidota</taxon>
        <taxon>Saprospiria</taxon>
        <taxon>Saprospirales</taxon>
        <taxon>Haliscomenobacteraceae</taxon>
        <taxon>Haliscomenobacter</taxon>
    </lineage>
</organism>
<reference key="2">
    <citation type="submission" date="2011-04" db="EMBL/GenBank/DDBJ databases">
        <title>Complete sequence of chromosome of Haliscomenobacter hydrossis DSM 1100.</title>
        <authorList>
            <consortium name="US DOE Joint Genome Institute (JGI-PGF)"/>
            <person name="Lucas S."/>
            <person name="Han J."/>
            <person name="Lapidus A."/>
            <person name="Bruce D."/>
            <person name="Goodwin L."/>
            <person name="Pitluck S."/>
            <person name="Peters L."/>
            <person name="Kyrpides N."/>
            <person name="Mavromatis K."/>
            <person name="Ivanova N."/>
            <person name="Ovchinnikova G."/>
            <person name="Pagani I."/>
            <person name="Daligault H."/>
            <person name="Detter J.C."/>
            <person name="Han C."/>
            <person name="Land M."/>
            <person name="Hauser L."/>
            <person name="Markowitz V."/>
            <person name="Cheng J.-F."/>
            <person name="Hugenholtz P."/>
            <person name="Woyke T."/>
            <person name="Wu D."/>
            <person name="Verbarg S."/>
            <person name="Frueling A."/>
            <person name="Brambilla E."/>
            <person name="Klenk H.-P."/>
            <person name="Eisen J.A."/>
        </authorList>
    </citation>
    <scope>NUCLEOTIDE SEQUENCE</scope>
    <source>
        <strain>DSM 1100</strain>
    </source>
</reference>
<reference evidence="1 2" key="1">
    <citation type="journal article" date="2011" name="Stand. Genomic Sci.">
        <title>Complete genome sequence of Haliscomenobacter hydrossis type strain (O).</title>
        <authorList>
            <consortium name="US DOE Joint Genome Institute (JGI-PGF)"/>
            <person name="Daligault H."/>
            <person name="Lapidus A."/>
            <person name="Zeytun A."/>
            <person name="Nolan M."/>
            <person name="Lucas S."/>
            <person name="Del Rio T.G."/>
            <person name="Tice H."/>
            <person name="Cheng J.F."/>
            <person name="Tapia R."/>
            <person name="Han C."/>
            <person name="Goodwin L."/>
            <person name="Pitluck S."/>
            <person name="Liolios K."/>
            <person name="Pagani I."/>
            <person name="Ivanova N."/>
            <person name="Huntemann M."/>
            <person name="Mavromatis K."/>
            <person name="Mikhailova N."/>
            <person name="Pati A."/>
            <person name="Chen A."/>
            <person name="Palaniappan K."/>
            <person name="Land M."/>
            <person name="Hauser L."/>
            <person name="Brambilla E.M."/>
            <person name="Rohde M."/>
            <person name="Verbarg S."/>
            <person name="Goker M."/>
            <person name="Bristow J."/>
            <person name="Eisen J.A."/>
            <person name="Markowitz V."/>
            <person name="Hugenholtz P."/>
            <person name="Kyrpides N.C."/>
            <person name="Klenk H.P."/>
            <person name="Woyke T."/>
        </authorList>
    </citation>
    <scope>NUCLEOTIDE SEQUENCE [LARGE SCALE GENOMIC DNA]</scope>
    <source>
        <strain evidence="2">ATCC 27775 / DSM 1100 / LMG 10767 / O</strain>
    </source>
</reference>
<name>F4KPB8_HALH1</name>
<proteinExistence type="predicted"/>
<dbReference type="AlphaFoldDB" id="F4KPB8"/>
<evidence type="ECO:0000313" key="2">
    <source>
        <dbReference type="Proteomes" id="UP000008461"/>
    </source>
</evidence>
<sequence>MDKRQRENYKAWIGYINSDSRIWGQYTDMVDFVYKEYPKTKQKFEVIAIPLLFTMSHAIELGLKENIMHLKKYSQSKLLTAFNDWMILVKSHNLKGLSKEFNSQFNKTCKKLGVENDIKAGFNKLYGELEKIIVVLEKGTETYRYANKLDNKSEFVEKSLEFEKKIDFYELEKLFTEVDKLLTRTTNLISEYTDYVDLVEAHPQYKIGYKNRLLCRALYVGGGTDLKIRKKFDKEMIRQEDDKWFDKDQGESIEMVIHDDHVYLLLKK</sequence>
<dbReference type="STRING" id="760192.Halhy_1013"/>